<name>A0AAD4X8W9_9MAGN</name>
<evidence type="ECO:0000313" key="2">
    <source>
        <dbReference type="Proteomes" id="UP001202328"/>
    </source>
</evidence>
<organism evidence="1 2">
    <name type="scientific">Papaver atlanticum</name>
    <dbReference type="NCBI Taxonomy" id="357466"/>
    <lineage>
        <taxon>Eukaryota</taxon>
        <taxon>Viridiplantae</taxon>
        <taxon>Streptophyta</taxon>
        <taxon>Embryophyta</taxon>
        <taxon>Tracheophyta</taxon>
        <taxon>Spermatophyta</taxon>
        <taxon>Magnoliopsida</taxon>
        <taxon>Ranunculales</taxon>
        <taxon>Papaveraceae</taxon>
        <taxon>Papaveroideae</taxon>
        <taxon>Papaver</taxon>
    </lineage>
</organism>
<protein>
    <submittedName>
        <fullName evidence="1">Uncharacterized protein</fullName>
    </submittedName>
</protein>
<proteinExistence type="predicted"/>
<comment type="caution">
    <text evidence="1">The sequence shown here is derived from an EMBL/GenBank/DDBJ whole genome shotgun (WGS) entry which is preliminary data.</text>
</comment>
<accession>A0AAD4X8W9</accession>
<reference evidence="1" key="1">
    <citation type="submission" date="2022-04" db="EMBL/GenBank/DDBJ databases">
        <title>A functionally conserved STORR gene fusion in Papaver species that diverged 16.8 million years ago.</title>
        <authorList>
            <person name="Catania T."/>
        </authorList>
    </citation>
    <scope>NUCLEOTIDE SEQUENCE</scope>
    <source>
        <strain evidence="1">S-188037</strain>
    </source>
</reference>
<dbReference type="EMBL" id="JAJJMB010013076">
    <property type="protein sequence ID" value="KAI3871160.1"/>
    <property type="molecule type" value="Genomic_DNA"/>
</dbReference>
<sequence length="142" mass="16748">MINVVGGGGIVLTMQNMQKKKDQSFSKALPPFLPLYDEETAYKVRFGLGCDYNLVLTKSPWSINEDRMLMEVYDPDKLPQEYEFKYADFTNWQLFGRHPRKSLPKRRNLLLRRKMSLFENVSLFKTTWSTAVHVKKHLRSEQ</sequence>
<dbReference type="Proteomes" id="UP001202328">
    <property type="component" value="Unassembled WGS sequence"/>
</dbReference>
<gene>
    <name evidence="1" type="ORF">MKW98_015060</name>
</gene>
<keyword evidence="2" id="KW-1185">Reference proteome</keyword>
<dbReference type="AlphaFoldDB" id="A0AAD4X8W9"/>
<evidence type="ECO:0000313" key="1">
    <source>
        <dbReference type="EMBL" id="KAI3871160.1"/>
    </source>
</evidence>